<evidence type="ECO:0000256" key="2">
    <source>
        <dbReference type="ARBA" id="ARBA00022723"/>
    </source>
</evidence>
<dbReference type="GO" id="GO:0046872">
    <property type="term" value="F:metal ion binding"/>
    <property type="evidence" value="ECO:0007669"/>
    <property type="project" value="UniProtKB-KW"/>
</dbReference>
<evidence type="ECO:0000256" key="4">
    <source>
        <dbReference type="PROSITE-ProRule" id="PRU00433"/>
    </source>
</evidence>
<dbReference type="OrthoDB" id="5328547at2"/>
<dbReference type="PROSITE" id="PS51007">
    <property type="entry name" value="CYTC"/>
    <property type="match status" value="1"/>
</dbReference>
<dbReference type="AlphaFoldDB" id="A0A3D8IPD9"/>
<sequence>MLLKQNKINNTQSFITSGDFITEKEYGKYLYQNPRGISCKSCHGEYGEGSLLATYIDRNQEKQLYAPNITNHTIQDFSKAVKYPKGVMPTYYLTDIEIQAIYQFITTQ</sequence>
<dbReference type="InterPro" id="IPR036909">
    <property type="entry name" value="Cyt_c-like_dom_sf"/>
</dbReference>
<dbReference type="Pfam" id="PF00034">
    <property type="entry name" value="Cytochrom_C"/>
    <property type="match status" value="1"/>
</dbReference>
<evidence type="ECO:0000313" key="7">
    <source>
        <dbReference type="Proteomes" id="UP000256379"/>
    </source>
</evidence>
<keyword evidence="1 4" id="KW-0349">Heme</keyword>
<dbReference type="EMBL" id="NXLQ01000002">
    <property type="protein sequence ID" value="RDU67157.1"/>
    <property type="molecule type" value="Genomic_DNA"/>
</dbReference>
<keyword evidence="3 4" id="KW-0408">Iron</keyword>
<protein>
    <submittedName>
        <fullName evidence="6">Cytochrome C oxidase subunit III</fullName>
    </submittedName>
</protein>
<reference evidence="6 7" key="1">
    <citation type="submission" date="2018-04" db="EMBL/GenBank/DDBJ databases">
        <title>Novel Campyloabacter and Helicobacter Species and Strains.</title>
        <authorList>
            <person name="Mannion A.J."/>
            <person name="Shen Z."/>
            <person name="Fox J.G."/>
        </authorList>
    </citation>
    <scope>NUCLEOTIDE SEQUENCE [LARGE SCALE GENOMIC DNA]</scope>
    <source>
        <strain evidence="6 7">MIT 17-337</strain>
    </source>
</reference>
<dbReference type="SUPFAM" id="SSF46626">
    <property type="entry name" value="Cytochrome c"/>
    <property type="match status" value="1"/>
</dbReference>
<gene>
    <name evidence="6" type="ORF">CQA53_01795</name>
</gene>
<evidence type="ECO:0000256" key="1">
    <source>
        <dbReference type="ARBA" id="ARBA00022617"/>
    </source>
</evidence>
<dbReference type="GO" id="GO:0009055">
    <property type="term" value="F:electron transfer activity"/>
    <property type="evidence" value="ECO:0007669"/>
    <property type="project" value="InterPro"/>
</dbReference>
<evidence type="ECO:0000256" key="3">
    <source>
        <dbReference type="ARBA" id="ARBA00023004"/>
    </source>
</evidence>
<feature type="domain" description="Cytochrome c" evidence="5">
    <location>
        <begin position="22"/>
        <end position="108"/>
    </location>
</feature>
<accession>A0A3D8IPD9</accession>
<proteinExistence type="predicted"/>
<comment type="caution">
    <text evidence="6">The sequence shown here is derived from an EMBL/GenBank/DDBJ whole genome shotgun (WGS) entry which is preliminary data.</text>
</comment>
<evidence type="ECO:0000313" key="6">
    <source>
        <dbReference type="EMBL" id="RDU67157.1"/>
    </source>
</evidence>
<keyword evidence="7" id="KW-1185">Reference proteome</keyword>
<organism evidence="6 7">
    <name type="scientific">Helicobacter didelphidarum</name>
    <dbReference type="NCBI Taxonomy" id="2040648"/>
    <lineage>
        <taxon>Bacteria</taxon>
        <taxon>Pseudomonadati</taxon>
        <taxon>Campylobacterota</taxon>
        <taxon>Epsilonproteobacteria</taxon>
        <taxon>Campylobacterales</taxon>
        <taxon>Helicobacteraceae</taxon>
        <taxon>Helicobacter</taxon>
    </lineage>
</organism>
<evidence type="ECO:0000259" key="5">
    <source>
        <dbReference type="PROSITE" id="PS51007"/>
    </source>
</evidence>
<dbReference type="Proteomes" id="UP000256379">
    <property type="component" value="Unassembled WGS sequence"/>
</dbReference>
<dbReference type="InterPro" id="IPR009056">
    <property type="entry name" value="Cyt_c-like_dom"/>
</dbReference>
<name>A0A3D8IPD9_9HELI</name>
<keyword evidence="2 4" id="KW-0479">Metal-binding</keyword>
<dbReference type="Gene3D" id="1.10.760.10">
    <property type="entry name" value="Cytochrome c-like domain"/>
    <property type="match status" value="1"/>
</dbReference>
<dbReference type="GO" id="GO:0020037">
    <property type="term" value="F:heme binding"/>
    <property type="evidence" value="ECO:0007669"/>
    <property type="project" value="InterPro"/>
</dbReference>